<evidence type="ECO:0000256" key="5">
    <source>
        <dbReference type="ARBA" id="ARBA00022723"/>
    </source>
</evidence>
<sequence>MVNGIVGDSAAWFTRRQETSLLKSLSRNLDASLKCSGMRMHSVWEQGNANAEQGSVGTRDQISSLMESSEEENDAVSGNHAIPAELSRLASNGAKLVDEVLNGPNESCTENFRMDKTIFYKLCDILQGKGLLRHTNRIKIEEQLAIFLFIVGHNLRTRAAQELFRYSGETISRHFNNVLNAIMSISLDFFQPPGSDVPSEISEDPRFYPYFKDCVGAVDGIHIPVVVGVDEQGPFRNKNGLLSQNVLAACSFDLKFHYVLAGWEGSASDFQVFNSAIMRRNRLQVPEGKYYLVDIKYPNVPGFIAPYSNTLYHSKEFPSGYHPQDGRELFNLRHSLLRRATDRTFEVLKARFPILISPPPYPLQTQVKLVVVACALHNYIRMEKPDDWLFKKYEEDTSLQREDSLPPLEAEQPKSTFHMQSLDATFDAEQLQFATQRRDSIATEMWNDYIRDMSSG</sequence>
<evidence type="ECO:0000256" key="2">
    <source>
        <dbReference type="ARBA" id="ARBA00004123"/>
    </source>
</evidence>
<dbReference type="AlphaFoldDB" id="A0A834TJG8"/>
<dbReference type="GO" id="GO:0016787">
    <property type="term" value="F:hydrolase activity"/>
    <property type="evidence" value="ECO:0007669"/>
    <property type="project" value="UniProtKB-KW"/>
</dbReference>
<dbReference type="OrthoDB" id="1851308at2759"/>
<dbReference type="GO" id="GO:0046872">
    <property type="term" value="F:metal ion binding"/>
    <property type="evidence" value="ECO:0007669"/>
    <property type="project" value="UniProtKB-KW"/>
</dbReference>
<dbReference type="GO" id="GO:0005634">
    <property type="term" value="C:nucleus"/>
    <property type="evidence" value="ECO:0007669"/>
    <property type="project" value="UniProtKB-SubCell"/>
</dbReference>
<evidence type="ECO:0000256" key="1">
    <source>
        <dbReference type="ARBA" id="ARBA00001968"/>
    </source>
</evidence>
<proteinExistence type="inferred from homology"/>
<evidence type="ECO:0000313" key="10">
    <source>
        <dbReference type="EMBL" id="KAF7822226.1"/>
    </source>
</evidence>
<evidence type="ECO:0000313" key="11">
    <source>
        <dbReference type="Proteomes" id="UP000634136"/>
    </source>
</evidence>
<keyword evidence="4" id="KW-0540">Nuclease</keyword>
<name>A0A834TJG8_9FABA</name>
<evidence type="ECO:0000256" key="7">
    <source>
        <dbReference type="ARBA" id="ARBA00023242"/>
    </source>
</evidence>
<feature type="domain" description="DDE Tnp4" evidence="8">
    <location>
        <begin position="218"/>
        <end position="378"/>
    </location>
</feature>
<evidence type="ECO:0000259" key="9">
    <source>
        <dbReference type="Pfam" id="PF26138"/>
    </source>
</evidence>
<protein>
    <submittedName>
        <fullName evidence="10">Putative nuclease HARBI1</fullName>
    </submittedName>
</protein>
<keyword evidence="5" id="KW-0479">Metal-binding</keyword>
<reference evidence="10" key="1">
    <citation type="submission" date="2020-09" db="EMBL/GenBank/DDBJ databases">
        <title>Genome-Enabled Discovery of Anthraquinone Biosynthesis in Senna tora.</title>
        <authorList>
            <person name="Kang S.-H."/>
            <person name="Pandey R.P."/>
            <person name="Lee C.-M."/>
            <person name="Sim J.-S."/>
            <person name="Jeong J.-T."/>
            <person name="Choi B.-S."/>
            <person name="Jung M."/>
            <person name="Ginzburg D."/>
            <person name="Zhao K."/>
            <person name="Won S.Y."/>
            <person name="Oh T.-J."/>
            <person name="Yu Y."/>
            <person name="Kim N.-H."/>
            <person name="Lee O.R."/>
            <person name="Lee T.-H."/>
            <person name="Bashyal P."/>
            <person name="Kim T.-S."/>
            <person name="Lee W.-H."/>
            <person name="Kawkins C."/>
            <person name="Kim C.-K."/>
            <person name="Kim J.S."/>
            <person name="Ahn B.O."/>
            <person name="Rhee S.Y."/>
            <person name="Sohng J.K."/>
        </authorList>
    </citation>
    <scope>NUCLEOTIDE SEQUENCE</scope>
    <source>
        <tissue evidence="10">Leaf</tissue>
    </source>
</reference>
<comment type="subcellular location">
    <subcellularLocation>
        <location evidence="2">Nucleus</location>
    </subcellularLocation>
</comment>
<dbReference type="InterPro" id="IPR045249">
    <property type="entry name" value="HARBI1-like"/>
</dbReference>
<keyword evidence="7" id="KW-0539">Nucleus</keyword>
<comment type="cofactor">
    <cofactor evidence="1">
        <name>a divalent metal cation</name>
        <dbReference type="ChEBI" id="CHEBI:60240"/>
    </cofactor>
</comment>
<dbReference type="EMBL" id="JAAIUW010000008">
    <property type="protein sequence ID" value="KAF7822226.1"/>
    <property type="molecule type" value="Genomic_DNA"/>
</dbReference>
<keyword evidence="6" id="KW-0378">Hydrolase</keyword>
<dbReference type="PANTHER" id="PTHR22930">
    <property type="match status" value="1"/>
</dbReference>
<comment type="similarity">
    <text evidence="3">Belongs to the HARBI1 family.</text>
</comment>
<dbReference type="Pfam" id="PF13359">
    <property type="entry name" value="DDE_Tnp_4"/>
    <property type="match status" value="1"/>
</dbReference>
<comment type="caution">
    <text evidence="10">The sequence shown here is derived from an EMBL/GenBank/DDBJ whole genome shotgun (WGS) entry which is preliminary data.</text>
</comment>
<dbReference type="PANTHER" id="PTHR22930:SF273">
    <property type="entry name" value="NUCLEASE HARBI1"/>
    <property type="match status" value="1"/>
</dbReference>
<dbReference type="Proteomes" id="UP000634136">
    <property type="component" value="Unassembled WGS sequence"/>
</dbReference>
<organism evidence="10 11">
    <name type="scientific">Senna tora</name>
    <dbReference type="NCBI Taxonomy" id="362788"/>
    <lineage>
        <taxon>Eukaryota</taxon>
        <taxon>Viridiplantae</taxon>
        <taxon>Streptophyta</taxon>
        <taxon>Embryophyta</taxon>
        <taxon>Tracheophyta</taxon>
        <taxon>Spermatophyta</taxon>
        <taxon>Magnoliopsida</taxon>
        <taxon>eudicotyledons</taxon>
        <taxon>Gunneridae</taxon>
        <taxon>Pentapetalae</taxon>
        <taxon>rosids</taxon>
        <taxon>fabids</taxon>
        <taxon>Fabales</taxon>
        <taxon>Fabaceae</taxon>
        <taxon>Caesalpinioideae</taxon>
        <taxon>Cassia clade</taxon>
        <taxon>Senna</taxon>
    </lineage>
</organism>
<dbReference type="InterPro" id="IPR058353">
    <property type="entry name" value="DUF8040"/>
</dbReference>
<evidence type="ECO:0000256" key="3">
    <source>
        <dbReference type="ARBA" id="ARBA00006958"/>
    </source>
</evidence>
<dbReference type="GO" id="GO:0004518">
    <property type="term" value="F:nuclease activity"/>
    <property type="evidence" value="ECO:0007669"/>
    <property type="project" value="UniProtKB-KW"/>
</dbReference>
<keyword evidence="11" id="KW-1185">Reference proteome</keyword>
<dbReference type="Pfam" id="PF26138">
    <property type="entry name" value="DUF8040"/>
    <property type="match status" value="1"/>
</dbReference>
<evidence type="ECO:0000256" key="4">
    <source>
        <dbReference type="ARBA" id="ARBA00022722"/>
    </source>
</evidence>
<dbReference type="InterPro" id="IPR027806">
    <property type="entry name" value="HARBI1_dom"/>
</dbReference>
<evidence type="ECO:0000256" key="6">
    <source>
        <dbReference type="ARBA" id="ARBA00022801"/>
    </source>
</evidence>
<accession>A0A834TJG8</accession>
<gene>
    <name evidence="10" type="ORF">G2W53_027681</name>
</gene>
<evidence type="ECO:0000259" key="8">
    <source>
        <dbReference type="Pfam" id="PF13359"/>
    </source>
</evidence>
<feature type="domain" description="DUF8040" evidence="9">
    <location>
        <begin position="92"/>
        <end position="184"/>
    </location>
</feature>